<dbReference type="Pfam" id="PF00106">
    <property type="entry name" value="adh_short"/>
    <property type="match status" value="1"/>
</dbReference>
<evidence type="ECO:0000313" key="3">
    <source>
        <dbReference type="EMBL" id="RVX76131.1"/>
    </source>
</evidence>
<comment type="similarity">
    <text evidence="1 2">Belongs to the short-chain dehydrogenases/reductases (SDR) family.</text>
</comment>
<accession>A0A438NK62</accession>
<dbReference type="PRINTS" id="PR00080">
    <property type="entry name" value="SDRFAMILY"/>
</dbReference>
<sequence>MSSYLVTGGGRGLGLELVTQLAKHPDTSIVFAATRSEPSEGLQTLVTSSQGRVVHLKLPITDKAGVAAGAEDLKGKLGGKGLDVLINNAGVMPFSLDGIAAMDNLREALEVNVEAVHNTTAALLPLLQLGTRKTVLNISTTLGSIGYSENFRAAPVAAYKISKAALSMLTKQYAFEYEKDGFTFFVVSPGWLRTDMGSQDADLDVSVGAAEVVRILMESNQTTNGKFLNIHVPGWENAEGPNKYDGAEVVW</sequence>
<gene>
    <name evidence="3" type="ORF">B0A52_00488</name>
</gene>
<dbReference type="InterPro" id="IPR036291">
    <property type="entry name" value="NAD(P)-bd_dom_sf"/>
</dbReference>
<dbReference type="EMBL" id="NAJM01000001">
    <property type="protein sequence ID" value="RVX76131.1"/>
    <property type="molecule type" value="Genomic_DNA"/>
</dbReference>
<comment type="caution">
    <text evidence="3">The sequence shown here is derived from an EMBL/GenBank/DDBJ whole genome shotgun (WGS) entry which is preliminary data.</text>
</comment>
<organism evidence="3 4">
    <name type="scientific">Exophiala mesophila</name>
    <name type="common">Black yeast-like fungus</name>
    <dbReference type="NCBI Taxonomy" id="212818"/>
    <lineage>
        <taxon>Eukaryota</taxon>
        <taxon>Fungi</taxon>
        <taxon>Dikarya</taxon>
        <taxon>Ascomycota</taxon>
        <taxon>Pezizomycotina</taxon>
        <taxon>Eurotiomycetes</taxon>
        <taxon>Chaetothyriomycetidae</taxon>
        <taxon>Chaetothyriales</taxon>
        <taxon>Herpotrichiellaceae</taxon>
        <taxon>Exophiala</taxon>
    </lineage>
</organism>
<name>A0A438NK62_EXOME</name>
<dbReference type="InterPro" id="IPR051468">
    <property type="entry name" value="Fungal_SecMetab_SDRs"/>
</dbReference>
<protein>
    <submittedName>
        <fullName evidence="3">Uncharacterized protein</fullName>
    </submittedName>
</protein>
<proteinExistence type="inferred from homology"/>
<dbReference type="SUPFAM" id="SSF51735">
    <property type="entry name" value="NAD(P)-binding Rossmann-fold domains"/>
    <property type="match status" value="1"/>
</dbReference>
<dbReference type="Gene3D" id="3.40.50.720">
    <property type="entry name" value="NAD(P)-binding Rossmann-like Domain"/>
    <property type="match status" value="1"/>
</dbReference>
<dbReference type="PANTHER" id="PTHR43544">
    <property type="entry name" value="SHORT-CHAIN DEHYDROGENASE/REDUCTASE"/>
    <property type="match status" value="1"/>
</dbReference>
<reference evidence="3 4" key="1">
    <citation type="submission" date="2017-03" db="EMBL/GenBank/DDBJ databases">
        <title>Genomes of endolithic fungi from Antarctica.</title>
        <authorList>
            <person name="Coleine C."/>
            <person name="Masonjones S."/>
            <person name="Stajich J.E."/>
        </authorList>
    </citation>
    <scope>NUCLEOTIDE SEQUENCE [LARGE SCALE GENOMIC DNA]</scope>
    <source>
        <strain evidence="3 4">CCFEE 6314</strain>
    </source>
</reference>
<dbReference type="GO" id="GO:0016491">
    <property type="term" value="F:oxidoreductase activity"/>
    <property type="evidence" value="ECO:0007669"/>
    <property type="project" value="TreeGrafter"/>
</dbReference>
<dbReference type="PRINTS" id="PR00081">
    <property type="entry name" value="GDHRDH"/>
</dbReference>
<dbReference type="OrthoDB" id="7289984at2759"/>
<evidence type="ECO:0000256" key="2">
    <source>
        <dbReference type="RuleBase" id="RU000363"/>
    </source>
</evidence>
<dbReference type="InterPro" id="IPR002347">
    <property type="entry name" value="SDR_fam"/>
</dbReference>
<evidence type="ECO:0000313" key="4">
    <source>
        <dbReference type="Proteomes" id="UP000288859"/>
    </source>
</evidence>
<dbReference type="PANTHER" id="PTHR43544:SF36">
    <property type="entry name" value="CHAIN OXIDOREDUCTASE (CSGA), PUTATIVE (AFU_ORTHOLOGUE AFUA_4G00910)-RELATED"/>
    <property type="match status" value="1"/>
</dbReference>
<evidence type="ECO:0000256" key="1">
    <source>
        <dbReference type="ARBA" id="ARBA00006484"/>
    </source>
</evidence>
<dbReference type="Proteomes" id="UP000288859">
    <property type="component" value="Unassembled WGS sequence"/>
</dbReference>
<dbReference type="GO" id="GO:0005737">
    <property type="term" value="C:cytoplasm"/>
    <property type="evidence" value="ECO:0007669"/>
    <property type="project" value="TreeGrafter"/>
</dbReference>
<dbReference type="AlphaFoldDB" id="A0A438NK62"/>